<dbReference type="PROSITE" id="PS01124">
    <property type="entry name" value="HTH_ARAC_FAMILY_2"/>
    <property type="match status" value="1"/>
</dbReference>
<dbReference type="InterPro" id="IPR018060">
    <property type="entry name" value="HTH_AraC"/>
</dbReference>
<keyword evidence="1" id="KW-0963">Cytoplasm</keyword>
<dbReference type="EMBL" id="NMVJ01000001">
    <property type="protein sequence ID" value="OYN92395.1"/>
    <property type="molecule type" value="Genomic_DNA"/>
</dbReference>
<keyword evidence="4" id="KW-0804">Transcription</keyword>
<proteinExistence type="predicted"/>
<dbReference type="Proteomes" id="UP000216300">
    <property type="component" value="Unassembled WGS sequence"/>
</dbReference>
<evidence type="ECO:0000313" key="7">
    <source>
        <dbReference type="Proteomes" id="UP000216300"/>
    </source>
</evidence>
<evidence type="ECO:0000256" key="3">
    <source>
        <dbReference type="ARBA" id="ARBA00023125"/>
    </source>
</evidence>
<dbReference type="InterPro" id="IPR050204">
    <property type="entry name" value="AraC_XylS_family_regulators"/>
</dbReference>
<dbReference type="GO" id="GO:0003700">
    <property type="term" value="F:DNA-binding transcription factor activity"/>
    <property type="evidence" value="ECO:0007669"/>
    <property type="project" value="InterPro"/>
</dbReference>
<evidence type="ECO:0000313" key="6">
    <source>
        <dbReference type="EMBL" id="OYN92395.1"/>
    </source>
</evidence>
<protein>
    <submittedName>
        <fullName evidence="6">AraC family transcriptional regulator</fullName>
    </submittedName>
</protein>
<dbReference type="SMART" id="SM00342">
    <property type="entry name" value="HTH_ARAC"/>
    <property type="match status" value="1"/>
</dbReference>
<evidence type="ECO:0000256" key="4">
    <source>
        <dbReference type="ARBA" id="ARBA00023163"/>
    </source>
</evidence>
<feature type="domain" description="HTH araC/xylS-type" evidence="5">
    <location>
        <begin position="170"/>
        <end position="268"/>
    </location>
</feature>
<evidence type="ECO:0000259" key="5">
    <source>
        <dbReference type="PROSITE" id="PS01124"/>
    </source>
</evidence>
<dbReference type="InterPro" id="IPR037923">
    <property type="entry name" value="HTH-like"/>
</dbReference>
<comment type="caution">
    <text evidence="6">The sequence shown here is derived from an EMBL/GenBank/DDBJ whole genome shotgun (WGS) entry which is preliminary data.</text>
</comment>
<sequence length="276" mass="31043">MQLVVVRDGTAIVFSEFGEQPVSFGDAILLGPNVLCGTEPEGQLTVTTIYIDTDLALDQFFWQYSTILHDRLDAQGFAKKVYSEPAQVLHLGRDRAGLMLPWLDEMVALSAEGHFHERFPRLQSLWFAVVDVIAPHVRVSPMRLTRFQRARSRPVSSHERALGPLRREAMLVRDALHRDVASPWTLTELAELAQLSPKQLARVFTAAFGKTPTAYLTMLRVQEMARLLRETNITVAAAGQRVGWRSRSRAIEAFTAHTGVTPNRYRDMRPVVADVP</sequence>
<organism evidence="6 7">
    <name type="scientific">Parenemella sanctibonifatiensis</name>
    <dbReference type="NCBI Taxonomy" id="2016505"/>
    <lineage>
        <taxon>Bacteria</taxon>
        <taxon>Bacillati</taxon>
        <taxon>Actinomycetota</taxon>
        <taxon>Actinomycetes</taxon>
        <taxon>Propionibacteriales</taxon>
        <taxon>Propionibacteriaceae</taxon>
        <taxon>Parenemella</taxon>
    </lineage>
</organism>
<keyword evidence="3" id="KW-0238">DNA-binding</keyword>
<dbReference type="InterPro" id="IPR009057">
    <property type="entry name" value="Homeodomain-like_sf"/>
</dbReference>
<accession>A0A255ES31</accession>
<evidence type="ECO:0000256" key="2">
    <source>
        <dbReference type="ARBA" id="ARBA00023015"/>
    </source>
</evidence>
<reference evidence="6 7" key="1">
    <citation type="submission" date="2017-07" db="EMBL/GenBank/DDBJ databases">
        <title>Draft whole genome sequences of clinical Proprionibacteriaceae strains.</title>
        <authorList>
            <person name="Bernier A.-M."/>
            <person name="Bernard K."/>
            <person name="Domingo M.-C."/>
        </authorList>
    </citation>
    <scope>NUCLEOTIDE SEQUENCE [LARGE SCALE GENOMIC DNA]</scope>
    <source>
        <strain evidence="6 7">NML 150081</strain>
    </source>
</reference>
<dbReference type="PANTHER" id="PTHR46796:SF13">
    <property type="entry name" value="HTH-TYPE TRANSCRIPTIONAL ACTIVATOR RHAS"/>
    <property type="match status" value="1"/>
</dbReference>
<dbReference type="SUPFAM" id="SSF51215">
    <property type="entry name" value="Regulatory protein AraC"/>
    <property type="match status" value="1"/>
</dbReference>
<keyword evidence="7" id="KW-1185">Reference proteome</keyword>
<dbReference type="SUPFAM" id="SSF46689">
    <property type="entry name" value="Homeodomain-like"/>
    <property type="match status" value="2"/>
</dbReference>
<gene>
    <name evidence="6" type="ORF">CGZ91_02550</name>
</gene>
<dbReference type="Gene3D" id="1.10.10.60">
    <property type="entry name" value="Homeodomain-like"/>
    <property type="match status" value="2"/>
</dbReference>
<evidence type="ECO:0000256" key="1">
    <source>
        <dbReference type="ARBA" id="ARBA00022490"/>
    </source>
</evidence>
<dbReference type="AlphaFoldDB" id="A0A255ES31"/>
<dbReference type="Pfam" id="PF12833">
    <property type="entry name" value="HTH_18"/>
    <property type="match status" value="1"/>
</dbReference>
<dbReference type="PANTHER" id="PTHR46796">
    <property type="entry name" value="HTH-TYPE TRANSCRIPTIONAL ACTIVATOR RHAS-RELATED"/>
    <property type="match status" value="1"/>
</dbReference>
<name>A0A255ES31_9ACTN</name>
<keyword evidence="2" id="KW-0805">Transcription regulation</keyword>
<dbReference type="GO" id="GO:0043565">
    <property type="term" value="F:sequence-specific DNA binding"/>
    <property type="evidence" value="ECO:0007669"/>
    <property type="project" value="InterPro"/>
</dbReference>